<name>A0ABT4CND2_9CLOT</name>
<evidence type="ECO:0000313" key="2">
    <source>
        <dbReference type="Proteomes" id="UP001079657"/>
    </source>
</evidence>
<dbReference type="Pfam" id="PF08812">
    <property type="entry name" value="YtxC"/>
    <property type="match status" value="1"/>
</dbReference>
<reference evidence="1" key="1">
    <citation type="submission" date="2022-12" db="EMBL/GenBank/DDBJ databases">
        <authorList>
            <person name="Wang J."/>
        </authorList>
    </citation>
    <scope>NUCLEOTIDE SEQUENCE</scope>
    <source>
        <strain evidence="1">HY-42-06</strain>
    </source>
</reference>
<comment type="caution">
    <text evidence="1">The sequence shown here is derived from an EMBL/GenBank/DDBJ whole genome shotgun (WGS) entry which is preliminary data.</text>
</comment>
<protein>
    <submittedName>
        <fullName evidence="1">Sporulation protein YtxC</fullName>
    </submittedName>
</protein>
<keyword evidence="2" id="KW-1185">Reference proteome</keyword>
<dbReference type="Proteomes" id="UP001079657">
    <property type="component" value="Unassembled WGS sequence"/>
</dbReference>
<proteinExistence type="predicted"/>
<dbReference type="InterPro" id="IPR014199">
    <property type="entry name" value="Spore_YtxC"/>
</dbReference>
<dbReference type="EMBL" id="JAPQES010000002">
    <property type="protein sequence ID" value="MCY6370560.1"/>
    <property type="molecule type" value="Genomic_DNA"/>
</dbReference>
<accession>A0ABT4CND2</accession>
<dbReference type="NCBIfam" id="TIGR02834">
    <property type="entry name" value="spo_ytxC"/>
    <property type="match status" value="1"/>
</dbReference>
<gene>
    <name evidence="1" type="primary">ytxC</name>
    <name evidence="1" type="ORF">OXH55_07910</name>
</gene>
<organism evidence="1 2">
    <name type="scientific">Clostridium ganghwense</name>
    <dbReference type="NCBI Taxonomy" id="312089"/>
    <lineage>
        <taxon>Bacteria</taxon>
        <taxon>Bacillati</taxon>
        <taxon>Bacillota</taxon>
        <taxon>Clostridia</taxon>
        <taxon>Eubacteriales</taxon>
        <taxon>Clostridiaceae</taxon>
        <taxon>Clostridium</taxon>
    </lineage>
</organism>
<evidence type="ECO:0000313" key="1">
    <source>
        <dbReference type="EMBL" id="MCY6370560.1"/>
    </source>
</evidence>
<sequence length="299" mass="35272">MILQTIVYENEKDDVMTELNEMKQYFEAKDVSIGISESISNGNHFVKIFCSDLDFTSNLENKFNLYMSNILYKIVVKEFCYDEIQKFLNDTYFFLKYEEMREVTERSLKILKNEEKVLDEDMIYCINKKNDILDKIQECIKENNEINIKGFVTFRIKELTRDLESIINKVVERYMAEKEYNEFIKLLKYFVEVQESKIDEINIMIKENGEYIIQDKDGTDIMEEILSDLLDVKYTGSVSIDDLIISGLITYCPKHIIIHCSDNCINKEIIDTIKKVFENRVELCEGCSKCDKIKSTLKV</sequence>
<dbReference type="RefSeq" id="WP_268049294.1">
    <property type="nucleotide sequence ID" value="NZ_JAPQES010000002.1"/>
</dbReference>